<accession>A0A5Q2Q6G9</accession>
<keyword evidence="6 13" id="KW-0441">Lipid A biosynthesis</keyword>
<name>A0A5Q2Q6G9_9GAMM</name>
<dbReference type="GO" id="GO:0009029">
    <property type="term" value="F:lipid-A 4'-kinase activity"/>
    <property type="evidence" value="ECO:0007669"/>
    <property type="project" value="UniProtKB-UniRule"/>
</dbReference>
<dbReference type="SUPFAM" id="SSF52540">
    <property type="entry name" value="P-loop containing nucleoside triphosphate hydrolases"/>
    <property type="match status" value="1"/>
</dbReference>
<keyword evidence="9 13" id="KW-0418">Kinase</keyword>
<comment type="similarity">
    <text evidence="13">Belongs to the LpxK family.</text>
</comment>
<dbReference type="InterPro" id="IPR027417">
    <property type="entry name" value="P-loop_NTPase"/>
</dbReference>
<dbReference type="PANTHER" id="PTHR42724">
    <property type="entry name" value="TETRAACYLDISACCHARIDE 4'-KINASE"/>
    <property type="match status" value="1"/>
</dbReference>
<evidence type="ECO:0000256" key="3">
    <source>
        <dbReference type="ARBA" id="ARBA00012071"/>
    </source>
</evidence>
<evidence type="ECO:0000256" key="12">
    <source>
        <dbReference type="ARBA" id="ARBA00029757"/>
    </source>
</evidence>
<evidence type="ECO:0000256" key="1">
    <source>
        <dbReference type="ARBA" id="ARBA00002274"/>
    </source>
</evidence>
<evidence type="ECO:0000256" key="2">
    <source>
        <dbReference type="ARBA" id="ARBA00004870"/>
    </source>
</evidence>
<proteinExistence type="inferred from homology"/>
<evidence type="ECO:0000313" key="15">
    <source>
        <dbReference type="Proteomes" id="UP000388235"/>
    </source>
</evidence>
<dbReference type="Pfam" id="PF02606">
    <property type="entry name" value="LpxK"/>
    <property type="match status" value="1"/>
</dbReference>
<dbReference type="GO" id="GO:0005524">
    <property type="term" value="F:ATP binding"/>
    <property type="evidence" value="ECO:0007669"/>
    <property type="project" value="UniProtKB-UniRule"/>
</dbReference>
<comment type="function">
    <text evidence="1 13">Transfers the gamma-phosphate of ATP to the 4'-position of a tetraacyldisaccharide 1-phosphate intermediate (termed DS-1-P) to form tetraacyldisaccharide 1,4'-bis-phosphate (lipid IVA).</text>
</comment>
<evidence type="ECO:0000313" key="14">
    <source>
        <dbReference type="EMBL" id="QGG79829.1"/>
    </source>
</evidence>
<keyword evidence="10 13" id="KW-0067">ATP-binding</keyword>
<reference evidence="14 15" key="1">
    <citation type="submission" date="2019-11" db="EMBL/GenBank/DDBJ databases">
        <authorList>
            <person name="Khan S.A."/>
            <person name="Jeon C.O."/>
            <person name="Chun B.H."/>
        </authorList>
    </citation>
    <scope>NUCLEOTIDE SEQUENCE [LARGE SCALE GENOMIC DNA]</scope>
    <source>
        <strain evidence="14 15">IMCC 1097</strain>
    </source>
</reference>
<evidence type="ECO:0000256" key="6">
    <source>
        <dbReference type="ARBA" id="ARBA00022556"/>
    </source>
</evidence>
<keyword evidence="15" id="KW-1185">Reference proteome</keyword>
<dbReference type="HAMAP" id="MF_00409">
    <property type="entry name" value="LpxK"/>
    <property type="match status" value="1"/>
</dbReference>
<keyword evidence="5 13" id="KW-0444">Lipid biosynthesis</keyword>
<dbReference type="Proteomes" id="UP000388235">
    <property type="component" value="Chromosome"/>
</dbReference>
<dbReference type="GO" id="GO:0009245">
    <property type="term" value="P:lipid A biosynthetic process"/>
    <property type="evidence" value="ECO:0007669"/>
    <property type="project" value="UniProtKB-UniRule"/>
</dbReference>
<comment type="pathway">
    <text evidence="2 13">Glycolipid biosynthesis; lipid IV(A) biosynthesis; lipid IV(A) from (3R)-3-hydroxytetradecanoyl-[acyl-carrier-protein] and UDP-N-acetyl-alpha-D-glucosamine: step 6/6.</text>
</comment>
<gene>
    <name evidence="13" type="primary">lpxK</name>
    <name evidence="14" type="ORF">GH975_04265</name>
</gene>
<evidence type="ECO:0000256" key="5">
    <source>
        <dbReference type="ARBA" id="ARBA00022516"/>
    </source>
</evidence>
<dbReference type="GO" id="GO:0009244">
    <property type="term" value="P:lipopolysaccharide core region biosynthetic process"/>
    <property type="evidence" value="ECO:0007669"/>
    <property type="project" value="TreeGrafter"/>
</dbReference>
<keyword evidence="11 13" id="KW-0443">Lipid metabolism</keyword>
<dbReference type="GO" id="GO:0005886">
    <property type="term" value="C:plasma membrane"/>
    <property type="evidence" value="ECO:0007669"/>
    <property type="project" value="TreeGrafter"/>
</dbReference>
<keyword evidence="7 13" id="KW-0808">Transferase</keyword>
<evidence type="ECO:0000256" key="9">
    <source>
        <dbReference type="ARBA" id="ARBA00022777"/>
    </source>
</evidence>
<dbReference type="KEGG" id="llp:GH975_04265"/>
<dbReference type="RefSeq" id="WP_153713333.1">
    <property type="nucleotide sequence ID" value="NZ_CP045871.1"/>
</dbReference>
<comment type="catalytic activity">
    <reaction evidence="13">
        <text>a lipid A disaccharide + ATP = a lipid IVA + ADP + H(+)</text>
        <dbReference type="Rhea" id="RHEA:67840"/>
        <dbReference type="ChEBI" id="CHEBI:15378"/>
        <dbReference type="ChEBI" id="CHEBI:30616"/>
        <dbReference type="ChEBI" id="CHEBI:176343"/>
        <dbReference type="ChEBI" id="CHEBI:176425"/>
        <dbReference type="ChEBI" id="CHEBI:456216"/>
        <dbReference type="EC" id="2.7.1.130"/>
    </reaction>
</comment>
<dbReference type="EMBL" id="CP045871">
    <property type="protein sequence ID" value="QGG79829.1"/>
    <property type="molecule type" value="Genomic_DNA"/>
</dbReference>
<sequence length="327" mass="36196">MNWEALWYGQPTVLTRLLWPLSKLTEVVSVRRRQRALDGWQGESSPYPVPIVIVGNLTAGGTGKTPLVGHLAREAIRNGLRPGVVSRGYGGVPSQWPRVVTENSEPEVVGDEPLMLHVQTGIPVVVCADRPKAVDYLLKTQSVDLVISDDGLQHYPLWRDLEILVIDGERQLGNERLLPAGPLRESPDRLHTVDWVVERSLTPSADRMGFQVQAMTLRNVLTRQTLPLHGLNKSPVVDAVAGIGNPEGFFSQLEQAGYRINRIALPDHYDYRQSIQSRLSGAPVLLTEKDVVKAGAVGGDDTWVVEAQVNCVELDQRWKAWCAQCKS</sequence>
<evidence type="ECO:0000256" key="4">
    <source>
        <dbReference type="ARBA" id="ARBA00016436"/>
    </source>
</evidence>
<protein>
    <recommendedName>
        <fullName evidence="4 13">Tetraacyldisaccharide 4'-kinase</fullName>
        <ecNumber evidence="3 13">2.7.1.130</ecNumber>
    </recommendedName>
    <alternativeName>
        <fullName evidence="12 13">Lipid A 4'-kinase</fullName>
    </alternativeName>
</protein>
<organism evidence="14 15">
    <name type="scientific">Litorivicinus lipolyticus</name>
    <dbReference type="NCBI Taxonomy" id="418701"/>
    <lineage>
        <taxon>Bacteria</taxon>
        <taxon>Pseudomonadati</taxon>
        <taxon>Pseudomonadota</taxon>
        <taxon>Gammaproteobacteria</taxon>
        <taxon>Oceanospirillales</taxon>
        <taxon>Litorivicinaceae</taxon>
        <taxon>Litorivicinus</taxon>
    </lineage>
</organism>
<dbReference type="PANTHER" id="PTHR42724:SF1">
    <property type="entry name" value="TETRAACYLDISACCHARIDE 4'-KINASE, MITOCHONDRIAL-RELATED"/>
    <property type="match status" value="1"/>
</dbReference>
<dbReference type="InterPro" id="IPR003758">
    <property type="entry name" value="LpxK"/>
</dbReference>
<keyword evidence="8 13" id="KW-0547">Nucleotide-binding</keyword>
<dbReference type="NCBIfam" id="TIGR00682">
    <property type="entry name" value="lpxK"/>
    <property type="match status" value="1"/>
</dbReference>
<evidence type="ECO:0000256" key="10">
    <source>
        <dbReference type="ARBA" id="ARBA00022840"/>
    </source>
</evidence>
<dbReference type="AlphaFoldDB" id="A0A5Q2Q6G9"/>
<feature type="binding site" evidence="13">
    <location>
        <begin position="58"/>
        <end position="65"/>
    </location>
    <ligand>
        <name>ATP</name>
        <dbReference type="ChEBI" id="CHEBI:30616"/>
    </ligand>
</feature>
<dbReference type="OrthoDB" id="9766423at2"/>
<evidence type="ECO:0000256" key="8">
    <source>
        <dbReference type="ARBA" id="ARBA00022741"/>
    </source>
</evidence>
<dbReference type="UniPathway" id="UPA00359">
    <property type="reaction ID" value="UER00482"/>
</dbReference>
<evidence type="ECO:0000256" key="13">
    <source>
        <dbReference type="HAMAP-Rule" id="MF_00409"/>
    </source>
</evidence>
<dbReference type="EC" id="2.7.1.130" evidence="3 13"/>
<evidence type="ECO:0000256" key="7">
    <source>
        <dbReference type="ARBA" id="ARBA00022679"/>
    </source>
</evidence>
<evidence type="ECO:0000256" key="11">
    <source>
        <dbReference type="ARBA" id="ARBA00023098"/>
    </source>
</evidence>